<dbReference type="SUPFAM" id="SSF50494">
    <property type="entry name" value="Trypsin-like serine proteases"/>
    <property type="match status" value="1"/>
</dbReference>
<protein>
    <recommendedName>
        <fullName evidence="2">Peptidase S1 domain-containing protein</fullName>
    </recommendedName>
</protein>
<feature type="non-terminal residue" evidence="3">
    <location>
        <position position="1"/>
    </location>
</feature>
<comment type="caution">
    <text evidence="3">The sequence shown here is derived from an EMBL/GenBank/DDBJ whole genome shotgun (WGS) entry which is preliminary data.</text>
</comment>
<dbReference type="GO" id="GO:0006508">
    <property type="term" value="P:proteolysis"/>
    <property type="evidence" value="ECO:0007669"/>
    <property type="project" value="InterPro"/>
</dbReference>
<evidence type="ECO:0000259" key="2">
    <source>
        <dbReference type="Pfam" id="PF00089"/>
    </source>
</evidence>
<dbReference type="Pfam" id="PF00089">
    <property type="entry name" value="Trypsin"/>
    <property type="match status" value="1"/>
</dbReference>
<dbReference type="InterPro" id="IPR043504">
    <property type="entry name" value="Peptidase_S1_PA_chymotrypsin"/>
</dbReference>
<accession>A0A9W7Y0J8</accession>
<reference evidence="3" key="1">
    <citation type="submission" date="2022-07" db="EMBL/GenBank/DDBJ databases">
        <title>Phylogenomic reconstructions and comparative analyses of Kickxellomycotina fungi.</title>
        <authorList>
            <person name="Reynolds N.K."/>
            <person name="Stajich J.E."/>
            <person name="Barry K."/>
            <person name="Grigoriev I.V."/>
            <person name="Crous P."/>
            <person name="Smith M.E."/>
        </authorList>
    </citation>
    <scope>NUCLEOTIDE SEQUENCE</scope>
    <source>
        <strain evidence="3">BCRC 34381</strain>
    </source>
</reference>
<feature type="region of interest" description="Disordered" evidence="1">
    <location>
        <begin position="1"/>
        <end position="28"/>
    </location>
</feature>
<feature type="domain" description="Peptidase S1" evidence="2">
    <location>
        <begin position="48"/>
        <end position="200"/>
    </location>
</feature>
<evidence type="ECO:0000313" key="3">
    <source>
        <dbReference type="EMBL" id="KAJ1722043.1"/>
    </source>
</evidence>
<gene>
    <name evidence="3" type="ORF">LPJ61_005973</name>
</gene>
<dbReference type="InterPro" id="IPR001254">
    <property type="entry name" value="Trypsin_dom"/>
</dbReference>
<dbReference type="OrthoDB" id="5565075at2759"/>
<feature type="compositionally biased region" description="Gly residues" evidence="1">
    <location>
        <begin position="1"/>
        <end position="11"/>
    </location>
</feature>
<dbReference type="GO" id="GO:0004252">
    <property type="term" value="F:serine-type endopeptidase activity"/>
    <property type="evidence" value="ECO:0007669"/>
    <property type="project" value="InterPro"/>
</dbReference>
<name>A0A9W7Y0J8_9FUNG</name>
<sequence length="315" mass="34190">GNGPVTSGGFGVDPSSDRAKKVPLNGSTKLDPDVRRKLQGIKGALLMRNQVQTLCEVAMLNQRYGFVAASCIDYVGGKVDPTINYAIVMSQNVDEFLVAGIIETVVPHPRYNPETFENNVAVVMLQSNSAVSFFNPIADWPSDWGQLLYVHRSLKAGILSSWNEPYVMMINQQTEVNANDQECSSASSLYAANKDQFMCNPATLTFFWSRNCNIPYGVVYGIYNTNAAAAAIYSHSVIYGDGFCGTGKIISYYLHLRNYVKWAETVTGVTVGTLHSPNAAGYTRSSNPSYSLNSPAGPNAVGVNIFGNFTTTTVP</sequence>
<dbReference type="InterPro" id="IPR009003">
    <property type="entry name" value="Peptidase_S1_PA"/>
</dbReference>
<dbReference type="Gene3D" id="2.40.10.10">
    <property type="entry name" value="Trypsin-like serine proteases"/>
    <property type="match status" value="2"/>
</dbReference>
<dbReference type="AlphaFoldDB" id="A0A9W7Y0J8"/>
<dbReference type="Proteomes" id="UP001143981">
    <property type="component" value="Unassembled WGS sequence"/>
</dbReference>
<organism evidence="3 4">
    <name type="scientific">Coemansia biformis</name>
    <dbReference type="NCBI Taxonomy" id="1286918"/>
    <lineage>
        <taxon>Eukaryota</taxon>
        <taxon>Fungi</taxon>
        <taxon>Fungi incertae sedis</taxon>
        <taxon>Zoopagomycota</taxon>
        <taxon>Kickxellomycotina</taxon>
        <taxon>Kickxellomycetes</taxon>
        <taxon>Kickxellales</taxon>
        <taxon>Kickxellaceae</taxon>
        <taxon>Coemansia</taxon>
    </lineage>
</organism>
<evidence type="ECO:0000256" key="1">
    <source>
        <dbReference type="SAM" id="MobiDB-lite"/>
    </source>
</evidence>
<keyword evidence="4" id="KW-1185">Reference proteome</keyword>
<evidence type="ECO:0000313" key="4">
    <source>
        <dbReference type="Proteomes" id="UP001143981"/>
    </source>
</evidence>
<proteinExistence type="predicted"/>
<feature type="non-terminal residue" evidence="3">
    <location>
        <position position="315"/>
    </location>
</feature>
<dbReference type="EMBL" id="JANBOI010002411">
    <property type="protein sequence ID" value="KAJ1722043.1"/>
    <property type="molecule type" value="Genomic_DNA"/>
</dbReference>